<protein>
    <recommendedName>
        <fullName evidence="4">CCHC-type domain-containing protein</fullName>
    </recommendedName>
</protein>
<keyword evidence="2" id="KW-0479">Metal-binding</keyword>
<feature type="compositionally biased region" description="Low complexity" evidence="3">
    <location>
        <begin position="574"/>
        <end position="589"/>
    </location>
</feature>
<gene>
    <name evidence="5" type="ORF">A4X03_0g2354</name>
</gene>
<feature type="region of interest" description="Disordered" evidence="3">
    <location>
        <begin position="482"/>
        <end position="516"/>
    </location>
</feature>
<dbReference type="PROSITE" id="PS50158">
    <property type="entry name" value="ZF_CCHC"/>
    <property type="match status" value="1"/>
</dbReference>
<sequence length="589" mass="65241">MYPPSTLLHAIRQTHTLSQEYWSERLYPKMSTHGSTNLLNPASAGDDTSAQREPTLADIYKAVMDIGHRVTVVEQDLAAQKNLSSIRPGEGSVFGTPPTQTAAGTASQEVRFGSDLQTALGLTPTGPTNFLQAGRSGGPYGLTPTVTENEKRHARARPSMGVSGFPLPPQASPTAYRGQLSLQSYARPAPTPYRSAPRDSDPTMKGIKEDLFVIHQDYVRSTKPEWTEEQVHREATQKTAEDYLAMRKRAIEETLAGTVAPAKTASHHQDSGRTYRRVNWDMVKIITKLGMDNWSDWRSSLYSLLGTVPGAIGILEGTIFGPLYLGPNDFTSHPDYDEALDLELGQVIQSCTEPSAKSLLLKTTSEQELRGSFFYRDLRNWLVPNQGYAALKLIAKMGRHRQREEESVREFGERLRRFYLELQSAGENLDQTKQVGFLLAGLRFRFQTVRDSVVSRQATGEVFTFEKALQILAETEESFDAFDDRRRNAPATRSVPPLSRPSAHFAEPDTEEDGFDTDLDDEEVQAFAAHFARQFVARRKAGYGKPFTGACFVCKKTGHRAAECPENQEAKGQGPPHSGPSHSGSTARA</sequence>
<name>A0A8T8TMV5_9BASI</name>
<keyword evidence="2" id="KW-0863">Zinc-finger</keyword>
<dbReference type="AlphaFoldDB" id="A0A8T8TMV5"/>
<proteinExistence type="predicted"/>
<feature type="region of interest" description="Disordered" evidence="3">
    <location>
        <begin position="565"/>
        <end position="589"/>
    </location>
</feature>
<keyword evidence="2" id="KW-0862">Zinc</keyword>
<feature type="region of interest" description="Disordered" evidence="3">
    <location>
        <begin position="183"/>
        <end position="204"/>
    </location>
</feature>
<keyword evidence="1" id="KW-0507">mRNA processing</keyword>
<evidence type="ECO:0000256" key="3">
    <source>
        <dbReference type="SAM" id="MobiDB-lite"/>
    </source>
</evidence>
<organism evidence="5 6">
    <name type="scientific">Tilletia caries</name>
    <name type="common">wheat bunt fungus</name>
    <dbReference type="NCBI Taxonomy" id="13290"/>
    <lineage>
        <taxon>Eukaryota</taxon>
        <taxon>Fungi</taxon>
        <taxon>Dikarya</taxon>
        <taxon>Basidiomycota</taxon>
        <taxon>Ustilaginomycotina</taxon>
        <taxon>Exobasidiomycetes</taxon>
        <taxon>Tilletiales</taxon>
        <taxon>Tilletiaceae</taxon>
        <taxon>Tilletia</taxon>
    </lineage>
</organism>
<dbReference type="Proteomes" id="UP000077671">
    <property type="component" value="Unassembled WGS sequence"/>
</dbReference>
<accession>A0A8T8TMV5</accession>
<dbReference type="GO" id="GO:0003676">
    <property type="term" value="F:nucleic acid binding"/>
    <property type="evidence" value="ECO:0007669"/>
    <property type="project" value="InterPro"/>
</dbReference>
<feature type="non-terminal residue" evidence="5">
    <location>
        <position position="589"/>
    </location>
</feature>
<dbReference type="SMART" id="SM00343">
    <property type="entry name" value="ZnF_C2HC"/>
    <property type="match status" value="1"/>
</dbReference>
<dbReference type="Pfam" id="PF00098">
    <property type="entry name" value="zf-CCHC"/>
    <property type="match status" value="1"/>
</dbReference>
<reference evidence="5" key="2">
    <citation type="journal article" date="2019" name="IMA Fungus">
        <title>Genome sequencing and comparison of five Tilletia species to identify candidate genes for the detection of regulated species infecting wheat.</title>
        <authorList>
            <person name="Nguyen H.D.T."/>
            <person name="Sultana T."/>
            <person name="Kesanakurti P."/>
            <person name="Hambleton S."/>
        </authorList>
    </citation>
    <scope>NUCLEOTIDE SEQUENCE</scope>
    <source>
        <strain evidence="5">DAOMC 238032</strain>
    </source>
</reference>
<reference evidence="5" key="1">
    <citation type="submission" date="2016-04" db="EMBL/GenBank/DDBJ databases">
        <authorList>
            <person name="Nguyen H.D."/>
            <person name="Kesanakurti P."/>
            <person name="Cullis J."/>
            <person name="Levesque C.A."/>
            <person name="Hambleton S."/>
        </authorList>
    </citation>
    <scope>NUCLEOTIDE SEQUENCE</scope>
    <source>
        <strain evidence="5">DAOMC 238032</strain>
    </source>
</reference>
<dbReference type="GO" id="GO:0006397">
    <property type="term" value="P:mRNA processing"/>
    <property type="evidence" value="ECO:0007669"/>
    <property type="project" value="UniProtKB-KW"/>
</dbReference>
<feature type="domain" description="CCHC-type" evidence="4">
    <location>
        <begin position="551"/>
        <end position="566"/>
    </location>
</feature>
<evidence type="ECO:0000259" key="4">
    <source>
        <dbReference type="PROSITE" id="PS50158"/>
    </source>
</evidence>
<dbReference type="InterPro" id="IPR036875">
    <property type="entry name" value="Znf_CCHC_sf"/>
</dbReference>
<dbReference type="GO" id="GO:0008270">
    <property type="term" value="F:zinc ion binding"/>
    <property type="evidence" value="ECO:0007669"/>
    <property type="project" value="UniProtKB-KW"/>
</dbReference>
<evidence type="ECO:0000256" key="2">
    <source>
        <dbReference type="PROSITE-ProRule" id="PRU00047"/>
    </source>
</evidence>
<comment type="caution">
    <text evidence="5">The sequence shown here is derived from an EMBL/GenBank/DDBJ whole genome shotgun (WGS) entry which is preliminary data.</text>
</comment>
<evidence type="ECO:0000313" key="5">
    <source>
        <dbReference type="EMBL" id="KAE8262579.1"/>
    </source>
</evidence>
<dbReference type="InterPro" id="IPR001878">
    <property type="entry name" value="Znf_CCHC"/>
</dbReference>
<evidence type="ECO:0000256" key="1">
    <source>
        <dbReference type="ARBA" id="ARBA00022664"/>
    </source>
</evidence>
<evidence type="ECO:0000313" key="6">
    <source>
        <dbReference type="Proteomes" id="UP000077671"/>
    </source>
</evidence>
<dbReference type="EMBL" id="LWDD02000223">
    <property type="protein sequence ID" value="KAE8262579.1"/>
    <property type="molecule type" value="Genomic_DNA"/>
</dbReference>
<dbReference type="Gene3D" id="4.10.60.10">
    <property type="entry name" value="Zinc finger, CCHC-type"/>
    <property type="match status" value="1"/>
</dbReference>
<dbReference type="SUPFAM" id="SSF57756">
    <property type="entry name" value="Retrovirus zinc finger-like domains"/>
    <property type="match status" value="1"/>
</dbReference>